<sequence>MNYAGRMNSFIFKGGNVLDAIAEYKKMHGLTHLEFNYPEHVEGYDIQELKKAMGDLKVNGLALRWRGSDFLDGDFTHPCEETRRRVIDMCKKATDKCKELGGSVITLWLENDGFEYPFQMDYEKGWKQIVEAIREVADYAPDMKYSIEYKPYEERSFAMVDSTGMTMYLINEVDRPNVGCTLDFCHMLMKHDSPSYGLALAASKGKLFGLHMNDGYGCKDDGLIFGSVNFALAAEFIYYLKRYNYDGVVFFDTFPIREAAAPETQANIDAFEAIREKVERIGVEKITEVVSKHDGISAQNLILEMLR</sequence>
<dbReference type="PANTHER" id="PTHR12110">
    <property type="entry name" value="HYDROXYPYRUVATE ISOMERASE"/>
    <property type="match status" value="1"/>
</dbReference>
<organism evidence="2 3">
    <name type="scientific">Mediterraneibacter butyricigenes</name>
    <dbReference type="NCBI Taxonomy" id="2316025"/>
    <lineage>
        <taxon>Bacteria</taxon>
        <taxon>Bacillati</taxon>
        <taxon>Bacillota</taxon>
        <taxon>Clostridia</taxon>
        <taxon>Lachnospirales</taxon>
        <taxon>Lachnospiraceae</taxon>
        <taxon>Mediterraneibacter</taxon>
    </lineage>
</organism>
<evidence type="ECO:0000313" key="2">
    <source>
        <dbReference type="EMBL" id="GCA67256.1"/>
    </source>
</evidence>
<dbReference type="RefSeq" id="WP_117603051.1">
    <property type="nucleotide sequence ID" value="NZ_BHGK01000001.1"/>
</dbReference>
<gene>
    <name evidence="2" type="ORF">KGMB01110_16920</name>
</gene>
<keyword evidence="3" id="KW-1185">Reference proteome</keyword>
<comment type="caution">
    <text evidence="2">The sequence shown here is derived from an EMBL/GenBank/DDBJ whole genome shotgun (WGS) entry which is preliminary data.</text>
</comment>
<evidence type="ECO:0000259" key="1">
    <source>
        <dbReference type="Pfam" id="PF01261"/>
    </source>
</evidence>
<dbReference type="InterPro" id="IPR050312">
    <property type="entry name" value="IolE/XylAMocC-like"/>
</dbReference>
<reference evidence="3" key="1">
    <citation type="submission" date="2018-09" db="EMBL/GenBank/DDBJ databases">
        <title>Draft Genome Sequence of Mediterraneibacter sp. KCTC 15684.</title>
        <authorList>
            <person name="Kim J.S."/>
            <person name="Han K.I."/>
            <person name="Suh M.K."/>
            <person name="Lee K.C."/>
            <person name="Eom M.K."/>
            <person name="Lee J.H."/>
            <person name="Park S.H."/>
            <person name="Kang S.W."/>
            <person name="Park J.E."/>
            <person name="Oh B.S."/>
            <person name="Yu S.Y."/>
            <person name="Choi S.H."/>
            <person name="Lee D.H."/>
            <person name="Yoon H."/>
            <person name="Kim B."/>
            <person name="Yang S.J."/>
            <person name="Lee J.S."/>
        </authorList>
    </citation>
    <scope>NUCLEOTIDE SEQUENCE [LARGE SCALE GENOMIC DNA]</scope>
    <source>
        <strain evidence="3">KCTC 15684</strain>
    </source>
</reference>
<feature type="domain" description="Xylose isomerase-like TIM barrel" evidence="1">
    <location>
        <begin position="29"/>
        <end position="262"/>
    </location>
</feature>
<proteinExistence type="predicted"/>
<dbReference type="InterPro" id="IPR013022">
    <property type="entry name" value="Xyl_isomerase-like_TIM-brl"/>
</dbReference>
<dbReference type="GO" id="GO:0016853">
    <property type="term" value="F:isomerase activity"/>
    <property type="evidence" value="ECO:0007669"/>
    <property type="project" value="UniProtKB-KW"/>
</dbReference>
<name>A0A391P4Z3_9FIRM</name>
<evidence type="ECO:0000313" key="3">
    <source>
        <dbReference type="Proteomes" id="UP000265643"/>
    </source>
</evidence>
<protein>
    <submittedName>
        <fullName evidence="2">Xylose isomerase</fullName>
    </submittedName>
</protein>
<dbReference type="SUPFAM" id="SSF51658">
    <property type="entry name" value="Xylose isomerase-like"/>
    <property type="match status" value="1"/>
</dbReference>
<dbReference type="Gene3D" id="3.20.20.150">
    <property type="entry name" value="Divalent-metal-dependent TIM barrel enzymes"/>
    <property type="match status" value="1"/>
</dbReference>
<dbReference type="Pfam" id="PF01261">
    <property type="entry name" value="AP_endonuc_2"/>
    <property type="match status" value="1"/>
</dbReference>
<dbReference type="InterPro" id="IPR036237">
    <property type="entry name" value="Xyl_isomerase-like_sf"/>
</dbReference>
<dbReference type="Proteomes" id="UP000265643">
    <property type="component" value="Unassembled WGS sequence"/>
</dbReference>
<keyword evidence="2" id="KW-0413">Isomerase</keyword>
<dbReference type="EMBL" id="BHGK01000001">
    <property type="protein sequence ID" value="GCA67256.1"/>
    <property type="molecule type" value="Genomic_DNA"/>
</dbReference>
<accession>A0A391P4Z3</accession>
<dbReference type="AlphaFoldDB" id="A0A391P4Z3"/>